<evidence type="ECO:0000313" key="2">
    <source>
        <dbReference type="Proteomes" id="UP001198830"/>
    </source>
</evidence>
<dbReference type="EMBL" id="JAJGNP010000005">
    <property type="protein sequence ID" value="MCC4232882.1"/>
    <property type="molecule type" value="Genomic_DNA"/>
</dbReference>
<dbReference type="Proteomes" id="UP001198830">
    <property type="component" value="Unassembled WGS sequence"/>
</dbReference>
<evidence type="ECO:0000313" key="1">
    <source>
        <dbReference type="EMBL" id="MCC4232882.1"/>
    </source>
</evidence>
<protein>
    <submittedName>
        <fullName evidence="1">Uncharacterized protein</fullName>
    </submittedName>
</protein>
<name>A0ABS8H2X1_9SPHN</name>
<gene>
    <name evidence="1" type="ORF">LL253_09275</name>
</gene>
<proteinExistence type="predicted"/>
<organism evidence="1 2">
    <name type="scientific">Sphingobium soli</name>
    <dbReference type="NCBI Taxonomy" id="1591116"/>
    <lineage>
        <taxon>Bacteria</taxon>
        <taxon>Pseudomonadati</taxon>
        <taxon>Pseudomonadota</taxon>
        <taxon>Alphaproteobacteria</taxon>
        <taxon>Sphingomonadales</taxon>
        <taxon>Sphingomonadaceae</taxon>
        <taxon>Sphingobium</taxon>
    </lineage>
</organism>
<accession>A0ABS8H2X1</accession>
<keyword evidence="2" id="KW-1185">Reference proteome</keyword>
<sequence length="58" mass="6150">MKLVRASAAILICLAALWGAAHVGVLPVALGWRAEALSPGPVVHARPPGLHWRLPILR</sequence>
<comment type="caution">
    <text evidence="1">The sequence shown here is derived from an EMBL/GenBank/DDBJ whole genome shotgun (WGS) entry which is preliminary data.</text>
</comment>
<dbReference type="RefSeq" id="WP_009820770.1">
    <property type="nucleotide sequence ID" value="NZ_JAJGNP010000005.1"/>
</dbReference>
<reference evidence="1 2" key="1">
    <citation type="submission" date="2021-10" db="EMBL/GenBank/DDBJ databases">
        <title>The diversity and Nitrogen Metabolism of Culturable Nitrate-Utilizing Bacteria Within the Oxygen Minimum Zone of the Changjiang (Yangtze River)Estuary.</title>
        <authorList>
            <person name="Zhang D."/>
            <person name="Zheng J."/>
            <person name="Liu S."/>
            <person name="He W."/>
        </authorList>
    </citation>
    <scope>NUCLEOTIDE SEQUENCE [LARGE SCALE GENOMIC DNA]</scope>
    <source>
        <strain evidence="1 2">FXH275-2</strain>
    </source>
</reference>